<accession>A0ACC3DA18</accession>
<dbReference type="Proteomes" id="UP001186974">
    <property type="component" value="Unassembled WGS sequence"/>
</dbReference>
<evidence type="ECO:0000313" key="2">
    <source>
        <dbReference type="Proteomes" id="UP001186974"/>
    </source>
</evidence>
<dbReference type="EMBL" id="JAWDJW010006625">
    <property type="protein sequence ID" value="KAK3064060.1"/>
    <property type="molecule type" value="Genomic_DNA"/>
</dbReference>
<gene>
    <name evidence="1" type="ORF">LTS18_010431</name>
</gene>
<reference evidence="1" key="1">
    <citation type="submission" date="2024-09" db="EMBL/GenBank/DDBJ databases">
        <title>Black Yeasts Isolated from many extreme environments.</title>
        <authorList>
            <person name="Coleine C."/>
            <person name="Stajich J.E."/>
            <person name="Selbmann L."/>
        </authorList>
    </citation>
    <scope>NUCLEOTIDE SEQUENCE</scope>
    <source>
        <strain evidence="1">CCFEE 5737</strain>
    </source>
</reference>
<organism evidence="1 2">
    <name type="scientific">Coniosporium uncinatum</name>
    <dbReference type="NCBI Taxonomy" id="93489"/>
    <lineage>
        <taxon>Eukaryota</taxon>
        <taxon>Fungi</taxon>
        <taxon>Dikarya</taxon>
        <taxon>Ascomycota</taxon>
        <taxon>Pezizomycotina</taxon>
        <taxon>Dothideomycetes</taxon>
        <taxon>Dothideomycetes incertae sedis</taxon>
        <taxon>Coniosporium</taxon>
    </lineage>
</organism>
<proteinExistence type="predicted"/>
<evidence type="ECO:0000313" key="1">
    <source>
        <dbReference type="EMBL" id="KAK3064060.1"/>
    </source>
</evidence>
<keyword evidence="2" id="KW-1185">Reference proteome</keyword>
<name>A0ACC3DA18_9PEZI</name>
<sequence>MFFQILGSTAGQAIRDAVNASGEPPIPQLADLFSDSDIDSSSTTEFWKLCSLREQFRSRYHAYWKSTSDLTACKRPVDGVIMPVAAHAAPPEGSFKYYAWTAIPSMLDYTAGSLPVTFADRFTDHKVPHYNPMSSKDRTNWELYSKDVFDGSPVGVQVVGQRYQEEKVLAMMEAVKLALEAYSKNHLFQSTTTSQDGPIVLL</sequence>
<protein>
    <submittedName>
        <fullName evidence="1">Uncharacterized protein</fullName>
    </submittedName>
</protein>
<comment type="caution">
    <text evidence="1">The sequence shown here is derived from an EMBL/GenBank/DDBJ whole genome shotgun (WGS) entry which is preliminary data.</text>
</comment>